<dbReference type="InterPro" id="IPR045886">
    <property type="entry name" value="ThiF/MoeB/HesA"/>
</dbReference>
<gene>
    <name evidence="5" type="ORF">ACFSBT_06265</name>
</gene>
<keyword evidence="2" id="KW-0547">Nucleotide-binding</keyword>
<protein>
    <submittedName>
        <fullName evidence="5">HesA/MoeB/ThiF family protein</fullName>
    </submittedName>
</protein>
<evidence type="ECO:0000256" key="3">
    <source>
        <dbReference type="ARBA" id="ARBA00022840"/>
    </source>
</evidence>
<dbReference type="AlphaFoldDB" id="A0ABD6AUG6"/>
<organism evidence="5 6">
    <name type="scientific">Halomarina rubra</name>
    <dbReference type="NCBI Taxonomy" id="2071873"/>
    <lineage>
        <taxon>Archaea</taxon>
        <taxon>Methanobacteriati</taxon>
        <taxon>Methanobacteriota</taxon>
        <taxon>Stenosarchaea group</taxon>
        <taxon>Halobacteria</taxon>
        <taxon>Halobacteriales</taxon>
        <taxon>Natronomonadaceae</taxon>
        <taxon>Halomarina</taxon>
    </lineage>
</organism>
<dbReference type="SUPFAM" id="SSF69572">
    <property type="entry name" value="Activating enzymes of the ubiquitin-like proteins"/>
    <property type="match status" value="1"/>
</dbReference>
<dbReference type="Gene3D" id="3.40.50.720">
    <property type="entry name" value="NAD(P)-binding Rossmann-like Domain"/>
    <property type="match status" value="1"/>
</dbReference>
<evidence type="ECO:0000256" key="1">
    <source>
        <dbReference type="ARBA" id="ARBA00022679"/>
    </source>
</evidence>
<dbReference type="NCBIfam" id="NF047750">
    <property type="entry name" value="SAMPActivE1UbaA"/>
    <property type="match status" value="1"/>
</dbReference>
<dbReference type="NCBIfam" id="NF004281">
    <property type="entry name" value="PRK05690.1"/>
    <property type="match status" value="1"/>
</dbReference>
<evidence type="ECO:0000259" key="4">
    <source>
        <dbReference type="Pfam" id="PF00899"/>
    </source>
</evidence>
<name>A0ABD6AUG6_9EURY</name>
<sequence length="273" mass="29052">MSGLSLDPEQLDRYSRHIIMDEVGPEGQQRLLDSRILCLGAGGLGSPVIQYLAAAGVGTIGIADDDVVERSNLQRQVVHGESDIGRPKVDSAADFVAEQNPDVAVERHETRVTSENVEDLVAEYDVVVDGSDNFSTRYLVNDACTLAGVPFSHGAILKFEGQVTTFEAREESPCYRCIFPEAPPAGSVPSCAEAGVLGVLPGTVGCIQATEAVKLAMGYGETLDGRLVLYDAADMTFDTAEIRKNPNCPVCGENPDIGSVHDVEYTDTCAIGD</sequence>
<dbReference type="CDD" id="cd00757">
    <property type="entry name" value="ThiF_MoeB_HesA_family"/>
    <property type="match status" value="1"/>
</dbReference>
<reference evidence="5 6" key="1">
    <citation type="journal article" date="2019" name="Int. J. Syst. Evol. Microbiol.">
        <title>The Global Catalogue of Microorganisms (GCM) 10K type strain sequencing project: providing services to taxonomists for standard genome sequencing and annotation.</title>
        <authorList>
            <consortium name="The Broad Institute Genomics Platform"/>
            <consortium name="The Broad Institute Genome Sequencing Center for Infectious Disease"/>
            <person name="Wu L."/>
            <person name="Ma J."/>
        </authorList>
    </citation>
    <scope>NUCLEOTIDE SEQUENCE [LARGE SCALE GENOMIC DNA]</scope>
    <source>
        <strain evidence="5 6">CGMCC 1.12563</strain>
    </source>
</reference>
<feature type="domain" description="THIF-type NAD/FAD binding fold" evidence="4">
    <location>
        <begin position="14"/>
        <end position="250"/>
    </location>
</feature>
<comment type="caution">
    <text evidence="5">The sequence shown here is derived from an EMBL/GenBank/DDBJ whole genome shotgun (WGS) entry which is preliminary data.</text>
</comment>
<dbReference type="InterPro" id="IPR035985">
    <property type="entry name" value="Ubiquitin-activating_enz"/>
</dbReference>
<proteinExistence type="predicted"/>
<dbReference type="InterPro" id="IPR000594">
    <property type="entry name" value="ThiF_NAD_FAD-bd"/>
</dbReference>
<evidence type="ECO:0000313" key="5">
    <source>
        <dbReference type="EMBL" id="MFD1512883.1"/>
    </source>
</evidence>
<keyword evidence="3" id="KW-0067">ATP-binding</keyword>
<accession>A0ABD6AUG6</accession>
<dbReference type="FunFam" id="3.40.50.720:FF:000033">
    <property type="entry name" value="Adenylyltransferase and sulfurtransferase MOCS3"/>
    <property type="match status" value="1"/>
</dbReference>
<dbReference type="PANTHER" id="PTHR10953:SF102">
    <property type="entry name" value="ADENYLYLTRANSFERASE AND SULFURTRANSFERASE MOCS3"/>
    <property type="match status" value="1"/>
</dbReference>
<keyword evidence="6" id="KW-1185">Reference proteome</keyword>
<evidence type="ECO:0000313" key="6">
    <source>
        <dbReference type="Proteomes" id="UP001597187"/>
    </source>
</evidence>
<dbReference type="GO" id="GO:0005524">
    <property type="term" value="F:ATP binding"/>
    <property type="evidence" value="ECO:0007669"/>
    <property type="project" value="UniProtKB-KW"/>
</dbReference>
<keyword evidence="1" id="KW-0808">Transferase</keyword>
<dbReference type="GO" id="GO:0016740">
    <property type="term" value="F:transferase activity"/>
    <property type="evidence" value="ECO:0007669"/>
    <property type="project" value="UniProtKB-KW"/>
</dbReference>
<dbReference type="PANTHER" id="PTHR10953">
    <property type="entry name" value="UBIQUITIN-ACTIVATING ENZYME E1"/>
    <property type="match status" value="1"/>
</dbReference>
<dbReference type="RefSeq" id="WP_250872857.1">
    <property type="nucleotide sequence ID" value="NZ_JALXFV010000003.1"/>
</dbReference>
<dbReference type="Proteomes" id="UP001597187">
    <property type="component" value="Unassembled WGS sequence"/>
</dbReference>
<dbReference type="EMBL" id="JBHUDC010000003">
    <property type="protein sequence ID" value="MFD1512883.1"/>
    <property type="molecule type" value="Genomic_DNA"/>
</dbReference>
<evidence type="ECO:0000256" key="2">
    <source>
        <dbReference type="ARBA" id="ARBA00022741"/>
    </source>
</evidence>
<dbReference type="Pfam" id="PF00899">
    <property type="entry name" value="ThiF"/>
    <property type="match status" value="1"/>
</dbReference>